<proteinExistence type="predicted"/>
<reference evidence="1 2" key="1">
    <citation type="journal article" date="2019" name="Emerg. Microbes Infect.">
        <title>Comprehensive subspecies identification of 175 nontuberculous mycobacteria species based on 7547 genomic profiles.</title>
        <authorList>
            <person name="Matsumoto Y."/>
            <person name="Kinjo T."/>
            <person name="Motooka D."/>
            <person name="Nabeya D."/>
            <person name="Jung N."/>
            <person name="Uechi K."/>
            <person name="Horii T."/>
            <person name="Iida T."/>
            <person name="Fujita J."/>
            <person name="Nakamura S."/>
        </authorList>
    </citation>
    <scope>NUCLEOTIDE SEQUENCE [LARGE SCALE GENOMIC DNA]</scope>
    <source>
        <strain evidence="1 2">JCM 14738</strain>
    </source>
</reference>
<dbReference type="OrthoDB" id="9895707at2"/>
<organism evidence="1 2">
    <name type="scientific">Mycobacterium conspicuum</name>
    <dbReference type="NCBI Taxonomy" id="44010"/>
    <lineage>
        <taxon>Bacteria</taxon>
        <taxon>Bacillati</taxon>
        <taxon>Actinomycetota</taxon>
        <taxon>Actinomycetes</taxon>
        <taxon>Mycobacteriales</taxon>
        <taxon>Mycobacteriaceae</taxon>
        <taxon>Mycobacterium</taxon>
    </lineage>
</organism>
<name>A0A1X1TDK9_9MYCO</name>
<dbReference type="Proteomes" id="UP000467385">
    <property type="component" value="Chromosome"/>
</dbReference>
<dbReference type="EMBL" id="AP022613">
    <property type="protein sequence ID" value="BBZ42008.1"/>
    <property type="molecule type" value="Genomic_DNA"/>
</dbReference>
<keyword evidence="2" id="KW-1185">Reference proteome</keyword>
<protein>
    <submittedName>
        <fullName evidence="1">Uncharacterized protein</fullName>
    </submittedName>
</protein>
<dbReference type="RefSeq" id="WP_085232655.1">
    <property type="nucleotide sequence ID" value="NZ_AP022613.1"/>
</dbReference>
<gene>
    <name evidence="1" type="ORF">MCNS_50710</name>
</gene>
<dbReference type="AlphaFoldDB" id="A0A1X1TDK9"/>
<sequence>MVLRNIIGRAAVERGWELIWSSSVMQQYNKGDTTIKVRYLHTGAIWHAEWSREGVRHDLDPQHPNKRDAIISWLDELEE</sequence>
<evidence type="ECO:0000313" key="1">
    <source>
        <dbReference type="EMBL" id="BBZ42008.1"/>
    </source>
</evidence>
<evidence type="ECO:0000313" key="2">
    <source>
        <dbReference type="Proteomes" id="UP000467385"/>
    </source>
</evidence>
<accession>A0A1X1TDK9</accession>